<dbReference type="EMBL" id="BGZN01000027">
    <property type="protein sequence ID" value="GBR74049.1"/>
    <property type="molecule type" value="Genomic_DNA"/>
</dbReference>
<protein>
    <submittedName>
        <fullName evidence="1">Uncharacterized protein</fullName>
    </submittedName>
</protein>
<reference evidence="1 2" key="1">
    <citation type="journal article" date="2019" name="ISME J.">
        <title>Genome analyses of uncultured TG2/ZB3 bacteria in 'Margulisbacteria' specifically attached to ectosymbiotic spirochetes of protists in the termite gut.</title>
        <authorList>
            <person name="Utami Y.D."/>
            <person name="Kuwahara H."/>
            <person name="Igai K."/>
            <person name="Murakami T."/>
            <person name="Sugaya K."/>
            <person name="Morikawa T."/>
            <person name="Nagura Y."/>
            <person name="Yuki M."/>
            <person name="Deevong P."/>
            <person name="Inoue T."/>
            <person name="Kihara K."/>
            <person name="Lo N."/>
            <person name="Yamada A."/>
            <person name="Ohkuma M."/>
            <person name="Hongoh Y."/>
        </authorList>
    </citation>
    <scope>NUCLEOTIDE SEQUENCE [LARGE SCALE GENOMIC DNA]</scope>
    <source>
        <strain evidence="1">NkOx7-01</strain>
    </source>
</reference>
<name>A0A388TC59_TERA1</name>
<comment type="caution">
    <text evidence="1">The sequence shown here is derived from an EMBL/GenBank/DDBJ whole genome shotgun (WGS) entry which is preliminary data.</text>
</comment>
<gene>
    <name evidence="1" type="ORF">NO1_1284</name>
</gene>
<dbReference type="AlphaFoldDB" id="A0A388TC59"/>
<dbReference type="Proteomes" id="UP000269352">
    <property type="component" value="Unassembled WGS sequence"/>
</dbReference>
<evidence type="ECO:0000313" key="2">
    <source>
        <dbReference type="Proteomes" id="UP000269352"/>
    </source>
</evidence>
<evidence type="ECO:0000313" key="1">
    <source>
        <dbReference type="EMBL" id="GBR74049.1"/>
    </source>
</evidence>
<keyword evidence="2" id="KW-1185">Reference proteome</keyword>
<organism evidence="1 2">
    <name type="scientific">Termititenax aidoneus</name>
    <dbReference type="NCBI Taxonomy" id="2218524"/>
    <lineage>
        <taxon>Bacteria</taxon>
        <taxon>Bacillati</taxon>
        <taxon>Candidatus Margulisiibacteriota</taxon>
        <taxon>Candidatus Termititenacia</taxon>
        <taxon>Candidatus Termititenacales</taxon>
        <taxon>Candidatus Termititenacaceae</taxon>
        <taxon>Candidatus Termititenax</taxon>
    </lineage>
</organism>
<sequence>MSETKTLTIRGKKVIIKKISVLDFADTSTVPFSMFGIKELRAEDQGMFGQIIKQKPSYQEQKKEVSKDLIRQILEKGITQSEMSIEDILAEELVYTFVYANIINFSCDNVKQPVLFNKNFALYIDAMAKRYAQQPAGIIGGEFNTLEKYMLNVCIFTAGISEEIAQNKKLMAKFKKRR</sequence>
<accession>A0A388TC59</accession>
<proteinExistence type="predicted"/>